<dbReference type="SUPFAM" id="SSF55048">
    <property type="entry name" value="Probable ACP-binding domain of malonyl-CoA ACP transacylase"/>
    <property type="match status" value="1"/>
</dbReference>
<protein>
    <submittedName>
        <fullName evidence="2">Acyltransferase domain-containing protein</fullName>
    </submittedName>
</protein>
<name>A0A4Q7JE95_9PSEU</name>
<dbReference type="InterPro" id="IPR016036">
    <property type="entry name" value="Malonyl_transacylase_ACP-bd"/>
</dbReference>
<keyword evidence="2" id="KW-0012">Acyltransferase</keyword>
<dbReference type="Proteomes" id="UP000292003">
    <property type="component" value="Unassembled WGS sequence"/>
</dbReference>
<gene>
    <name evidence="2" type="ORF">EWH70_01620</name>
</gene>
<dbReference type="SMART" id="SM00827">
    <property type="entry name" value="PKS_AT"/>
    <property type="match status" value="1"/>
</dbReference>
<keyword evidence="3" id="KW-1185">Reference proteome</keyword>
<dbReference type="InterPro" id="IPR014043">
    <property type="entry name" value="Acyl_transferase_dom"/>
</dbReference>
<keyword evidence="2" id="KW-0808">Transferase</keyword>
<dbReference type="Pfam" id="PF00698">
    <property type="entry name" value="Acyl_transf_1"/>
    <property type="match status" value="1"/>
</dbReference>
<sequence>MTRELRLAAPDTAALGASLADPAARGRTDGPVRLGIVDPTPRKLALAERVIRQGRPWRGRDDIWFSPRPLLPAGRVAFLFPGLEAEFAPRVDDVAAVLGGEVPELSTRGVGRHAAAVLGVARLLDRAVRALGVRPDAVAGHSVGEWAAMVAGGIVAAADFDAMVAGADLDGLRVPGIEFAVLGCPAQRVGPLLAARRDVVLSHDNSPGQTVVCGPAEELRALVDQLRAERVICQLLPFRSGFHTPMLAPYLDAFEAGVPSLPMRPATVPVWSATTAGPFPDDPAAVRELCVRHLVEPVRFRELVLAMYESGIRVFVQMGPGQLGSLVADTLRGRDHLVIAANSPHRPGLATLRRLTTAVWAEGGGISPAVTEFTALLTETAASVAAVLEAVREPVVTVDSEESLEVSTEAMPYLLDHCLAEQRASWPDEADRRPVVPGTTMVEHLAAAALRTAPGRLVTEVTDVRFRQWLEPGPGRRVRLSVRQRLDRRLAVSLGEHADAVVSLGAAYPRPPAAWPQMVGERPPSMPAGELYSQGWLFHGPAFRGLTRTHAVSARGIRGELTVLDAPGALLDSVGHLLGHWLVEYHGERYIAFPVRIDRIRWHHPVPAPGSTVDCEIRFGEVTDSLVRADARLSRRGRTLVTIEGWHDVLFPAGPRVQSVHRGAGRGTLSTRDGADWVLAADLLATAAVRELCLRKYLGTGEREWLDGCPPAERGRVLLELIAVKDAVRGLLWDGGAGEVFPAELRAERSGGGYRVTGRHGRVVPDVVVEVTSGPGQVVARVRGQEETS</sequence>
<dbReference type="SUPFAM" id="SSF54637">
    <property type="entry name" value="Thioesterase/thiol ester dehydrase-isomerase"/>
    <property type="match status" value="1"/>
</dbReference>
<dbReference type="EMBL" id="SFCC01000001">
    <property type="protein sequence ID" value="RZQ65809.1"/>
    <property type="molecule type" value="Genomic_DNA"/>
</dbReference>
<accession>A0A4Q7JE95</accession>
<evidence type="ECO:0000313" key="2">
    <source>
        <dbReference type="EMBL" id="RZQ65809.1"/>
    </source>
</evidence>
<dbReference type="InterPro" id="IPR052568">
    <property type="entry name" value="PKS-FAS_Synthase"/>
</dbReference>
<dbReference type="InterPro" id="IPR001227">
    <property type="entry name" value="Ac_transferase_dom_sf"/>
</dbReference>
<organism evidence="2 3">
    <name type="scientific">Amycolatopsis suaedae</name>
    <dbReference type="NCBI Taxonomy" id="2510978"/>
    <lineage>
        <taxon>Bacteria</taxon>
        <taxon>Bacillati</taxon>
        <taxon>Actinomycetota</taxon>
        <taxon>Actinomycetes</taxon>
        <taxon>Pseudonocardiales</taxon>
        <taxon>Pseudonocardiaceae</taxon>
        <taxon>Amycolatopsis</taxon>
    </lineage>
</organism>
<reference evidence="2 3" key="1">
    <citation type="submission" date="2019-02" db="EMBL/GenBank/DDBJ databases">
        <title>Draft genome sequence of Amycolatopsis sp. 8-3EHSu isolated from roots of Suaeda maritima.</title>
        <authorList>
            <person name="Duangmal K."/>
            <person name="Chantavorakit T."/>
        </authorList>
    </citation>
    <scope>NUCLEOTIDE SEQUENCE [LARGE SCALE GENOMIC DNA]</scope>
    <source>
        <strain evidence="2 3">8-3EHSu</strain>
    </source>
</reference>
<evidence type="ECO:0000313" key="3">
    <source>
        <dbReference type="Proteomes" id="UP000292003"/>
    </source>
</evidence>
<dbReference type="InterPro" id="IPR042104">
    <property type="entry name" value="PKS_dehydratase_sf"/>
</dbReference>
<dbReference type="GO" id="GO:0016746">
    <property type="term" value="F:acyltransferase activity"/>
    <property type="evidence" value="ECO:0007669"/>
    <property type="project" value="UniProtKB-KW"/>
</dbReference>
<dbReference type="OrthoDB" id="9778690at2"/>
<evidence type="ECO:0000259" key="1">
    <source>
        <dbReference type="SMART" id="SM00827"/>
    </source>
</evidence>
<dbReference type="PANTHER" id="PTHR43074">
    <property type="entry name" value="OMEGA-3 POLYUNSATURATED FATTY ACID SYNTHASE PFAB-RELATED"/>
    <property type="match status" value="1"/>
</dbReference>
<dbReference type="InterPro" id="IPR029069">
    <property type="entry name" value="HotDog_dom_sf"/>
</dbReference>
<dbReference type="SUPFAM" id="SSF52151">
    <property type="entry name" value="FabD/lysophospholipase-like"/>
    <property type="match status" value="1"/>
</dbReference>
<dbReference type="PANTHER" id="PTHR43074:SF1">
    <property type="entry name" value="BETA-KETOACYL SYNTHASE FAMILY PROTEIN-RELATED"/>
    <property type="match status" value="1"/>
</dbReference>
<comment type="caution">
    <text evidence="2">The sequence shown here is derived from an EMBL/GenBank/DDBJ whole genome shotgun (WGS) entry which is preliminary data.</text>
</comment>
<dbReference type="AlphaFoldDB" id="A0A4Q7JE95"/>
<feature type="domain" description="Malonyl-CoA:ACP transacylase (MAT)" evidence="1">
    <location>
        <begin position="79"/>
        <end position="355"/>
    </location>
</feature>
<dbReference type="Gene3D" id="3.10.129.110">
    <property type="entry name" value="Polyketide synthase dehydratase"/>
    <property type="match status" value="1"/>
</dbReference>
<proteinExistence type="predicted"/>
<dbReference type="Gene3D" id="3.40.366.10">
    <property type="entry name" value="Malonyl-Coenzyme A Acyl Carrier Protein, domain 2"/>
    <property type="match status" value="1"/>
</dbReference>
<dbReference type="InterPro" id="IPR016035">
    <property type="entry name" value="Acyl_Trfase/lysoPLipase"/>
</dbReference>